<evidence type="ECO:0000313" key="3">
    <source>
        <dbReference type="Proteomes" id="UP000258927"/>
    </source>
</evidence>
<evidence type="ECO:0000256" key="1">
    <source>
        <dbReference type="SAM" id="Phobius"/>
    </source>
</evidence>
<proteinExistence type="predicted"/>
<keyword evidence="1" id="KW-0812">Transmembrane</keyword>
<protein>
    <submittedName>
        <fullName evidence="2">Uncharacterized protein</fullName>
    </submittedName>
</protein>
<dbReference type="KEGG" id="mmyr:MXMO3_01838"/>
<dbReference type="Proteomes" id="UP000258927">
    <property type="component" value="Chromosome"/>
</dbReference>
<keyword evidence="3" id="KW-1185">Reference proteome</keyword>
<dbReference type="AlphaFoldDB" id="A0A2R4MEF7"/>
<organism evidence="2 3">
    <name type="scientific">Maritalea myrionectae</name>
    <dbReference type="NCBI Taxonomy" id="454601"/>
    <lineage>
        <taxon>Bacteria</taxon>
        <taxon>Pseudomonadati</taxon>
        <taxon>Pseudomonadota</taxon>
        <taxon>Alphaproteobacteria</taxon>
        <taxon>Hyphomicrobiales</taxon>
        <taxon>Devosiaceae</taxon>
        <taxon>Maritalea</taxon>
    </lineage>
</organism>
<gene>
    <name evidence="2" type="ORF">MXMO3_01838</name>
</gene>
<keyword evidence="1" id="KW-0472">Membrane</keyword>
<dbReference type="RefSeq" id="WP_117395691.1">
    <property type="nucleotide sequence ID" value="NZ_CP021330.1"/>
</dbReference>
<evidence type="ECO:0000313" key="2">
    <source>
        <dbReference type="EMBL" id="AVX04363.1"/>
    </source>
</evidence>
<sequence>MNSSQTTNIERLLGELLNETRSLRRDFERDRVDAKESRTRVYNRVERLEESIEITAKVAAQAREASQKNTSTIDKEIKPQTDRLKNLGVKGGGFLAGAALMGGLVSAPIVQAVVAALEKLSR</sequence>
<feature type="transmembrane region" description="Helical" evidence="1">
    <location>
        <begin position="94"/>
        <end position="117"/>
    </location>
</feature>
<dbReference type="EMBL" id="CP021330">
    <property type="protein sequence ID" value="AVX04363.1"/>
    <property type="molecule type" value="Genomic_DNA"/>
</dbReference>
<keyword evidence="1" id="KW-1133">Transmembrane helix</keyword>
<reference evidence="2 3" key="1">
    <citation type="submission" date="2017-05" db="EMBL/GenBank/DDBJ databases">
        <title>Genome Analysis of Maritalea myrionectae HL2708#5.</title>
        <authorList>
            <consortium name="Cotde Inc.-PKNU"/>
            <person name="Jang D."/>
            <person name="Oh H.-M."/>
        </authorList>
    </citation>
    <scope>NUCLEOTIDE SEQUENCE [LARGE SCALE GENOMIC DNA]</scope>
    <source>
        <strain evidence="2 3">HL2708#5</strain>
    </source>
</reference>
<name>A0A2R4MEF7_9HYPH</name>
<accession>A0A2R4MEF7</accession>